<dbReference type="InterPro" id="IPR012944">
    <property type="entry name" value="SusD_RagB_dom"/>
</dbReference>
<evidence type="ECO:0000259" key="7">
    <source>
        <dbReference type="Pfam" id="PF14322"/>
    </source>
</evidence>
<keyword evidence="9" id="KW-1185">Reference proteome</keyword>
<dbReference type="Gene3D" id="1.25.40.390">
    <property type="match status" value="1"/>
</dbReference>
<name>A0A1M5VCZ0_9FLAO</name>
<proteinExistence type="inferred from homology"/>
<feature type="domain" description="RagB/SusD" evidence="6">
    <location>
        <begin position="279"/>
        <end position="564"/>
    </location>
</feature>
<dbReference type="AlphaFoldDB" id="A0A1M5VCZ0"/>
<evidence type="ECO:0000313" key="8">
    <source>
        <dbReference type="EMBL" id="SHH72783.1"/>
    </source>
</evidence>
<dbReference type="GO" id="GO:0009279">
    <property type="term" value="C:cell outer membrane"/>
    <property type="evidence" value="ECO:0007669"/>
    <property type="project" value="UniProtKB-SubCell"/>
</dbReference>
<feature type="domain" description="SusD-like N-terminal" evidence="7">
    <location>
        <begin position="21"/>
        <end position="223"/>
    </location>
</feature>
<keyword evidence="5" id="KW-0998">Cell outer membrane</keyword>
<protein>
    <submittedName>
        <fullName evidence="8">Starch-binding associating with outer membrane</fullName>
    </submittedName>
</protein>
<dbReference type="SUPFAM" id="SSF48452">
    <property type="entry name" value="TPR-like"/>
    <property type="match status" value="1"/>
</dbReference>
<dbReference type="Pfam" id="PF14322">
    <property type="entry name" value="SusD-like_3"/>
    <property type="match status" value="1"/>
</dbReference>
<dbReference type="OrthoDB" id="5694214at2"/>
<evidence type="ECO:0000256" key="1">
    <source>
        <dbReference type="ARBA" id="ARBA00004442"/>
    </source>
</evidence>
<keyword evidence="3" id="KW-0732">Signal</keyword>
<accession>A0A1M5VCZ0</accession>
<dbReference type="Proteomes" id="UP000184109">
    <property type="component" value="Unassembled WGS sequence"/>
</dbReference>
<keyword evidence="4" id="KW-0472">Membrane</keyword>
<dbReference type="InterPro" id="IPR033985">
    <property type="entry name" value="SusD-like_N"/>
</dbReference>
<dbReference type="PROSITE" id="PS51257">
    <property type="entry name" value="PROKAR_LIPOPROTEIN"/>
    <property type="match status" value="1"/>
</dbReference>
<dbReference type="STRING" id="1195760.SAMN05444281_1685"/>
<dbReference type="EMBL" id="FQXQ01000003">
    <property type="protein sequence ID" value="SHH72783.1"/>
    <property type="molecule type" value="Genomic_DNA"/>
</dbReference>
<dbReference type="Pfam" id="PF07980">
    <property type="entry name" value="SusD_RagB"/>
    <property type="match status" value="1"/>
</dbReference>
<evidence type="ECO:0000256" key="2">
    <source>
        <dbReference type="ARBA" id="ARBA00006275"/>
    </source>
</evidence>
<evidence type="ECO:0000313" key="9">
    <source>
        <dbReference type="Proteomes" id="UP000184109"/>
    </source>
</evidence>
<sequence length="564" mass="64452">MKTIVYIFSCLLLFTTVSCEDFLEIKPKGVLSEEDVINADNVDGFITSAYAALGNDHYDTPFSLWPYGNVRADDAYKGGSGTNDIQAFHFFEISNNIRTDFAELDKLWYNYYVGISRANKAIAALNQITEQEFPQKKSRLGEMHFLRGHFYFMLKIMFKNIPYVTEDTVPEEYGLVSNRALTDDQLWENIATDFEFAANNTPPTQSQVGRVNQYAAYAYLAKTRLYQAYEQDEDYNVTNINQQTLQKVINATDQVIGTYSLEADFGFNFLPGSYENGSESVFAVQYSDNDGTLHGRLNFGDVLSVPQGLGCCDFHKPSQNLVNAFKTTADGLPMFDTFNDTDLDYNQLNSFDVDPRLYHTVAIPGLPFKYAEDYIYEESWNRSPGTYGYFASLKENVQPDCGCFVNIDPFYGNSKNRILIRYADVLLIRAEALIEMGQHNDALPIINQIRARAAASTTLTSSYTSNNLISQYEDGVNCVWSQDFARKALRWERRLEFAMEGYRFFDLVRWGVASETLNAYYAEEKTKRGYYLDAGFDKNKEEFCPIPLAQINFSQGLYKQNKRY</sequence>
<evidence type="ECO:0000256" key="4">
    <source>
        <dbReference type="ARBA" id="ARBA00023136"/>
    </source>
</evidence>
<evidence type="ECO:0000259" key="6">
    <source>
        <dbReference type="Pfam" id="PF07980"/>
    </source>
</evidence>
<gene>
    <name evidence="8" type="ORF">SAMN05444281_1685</name>
</gene>
<comment type="similarity">
    <text evidence="2">Belongs to the SusD family.</text>
</comment>
<evidence type="ECO:0000256" key="3">
    <source>
        <dbReference type="ARBA" id="ARBA00022729"/>
    </source>
</evidence>
<evidence type="ECO:0000256" key="5">
    <source>
        <dbReference type="ARBA" id="ARBA00023237"/>
    </source>
</evidence>
<dbReference type="RefSeq" id="WP_073120444.1">
    <property type="nucleotide sequence ID" value="NZ_BMEN01000003.1"/>
</dbReference>
<reference evidence="9" key="1">
    <citation type="submission" date="2016-11" db="EMBL/GenBank/DDBJ databases">
        <authorList>
            <person name="Varghese N."/>
            <person name="Submissions S."/>
        </authorList>
    </citation>
    <scope>NUCLEOTIDE SEQUENCE [LARGE SCALE GENOMIC DNA]</scope>
    <source>
        <strain evidence="9">DSM 100572</strain>
    </source>
</reference>
<organism evidence="8 9">
    <name type="scientific">Wenyingzhuangia marina</name>
    <dbReference type="NCBI Taxonomy" id="1195760"/>
    <lineage>
        <taxon>Bacteria</taxon>
        <taxon>Pseudomonadati</taxon>
        <taxon>Bacteroidota</taxon>
        <taxon>Flavobacteriia</taxon>
        <taxon>Flavobacteriales</taxon>
        <taxon>Flavobacteriaceae</taxon>
        <taxon>Wenyingzhuangia</taxon>
    </lineage>
</organism>
<comment type="subcellular location">
    <subcellularLocation>
        <location evidence="1">Cell outer membrane</location>
    </subcellularLocation>
</comment>
<dbReference type="InterPro" id="IPR011990">
    <property type="entry name" value="TPR-like_helical_dom_sf"/>
</dbReference>